<evidence type="ECO:0000313" key="6">
    <source>
        <dbReference type="EMBL" id="MDZ5035325.1"/>
    </source>
</evidence>
<dbReference type="GO" id="GO:0005990">
    <property type="term" value="P:lactose catabolic process"/>
    <property type="evidence" value="ECO:0007669"/>
    <property type="project" value="TreeGrafter"/>
</dbReference>
<accession>A0AAW9IZ24</accession>
<feature type="non-terminal residue" evidence="6">
    <location>
        <position position="130"/>
    </location>
</feature>
<gene>
    <name evidence="6" type="ORF">GNF81_21835</name>
</gene>
<dbReference type="InterPro" id="IPR023232">
    <property type="entry name" value="Glyco_hydro_2_AS"/>
</dbReference>
<evidence type="ECO:0000256" key="2">
    <source>
        <dbReference type="ARBA" id="ARBA00012756"/>
    </source>
</evidence>
<keyword evidence="4" id="KW-0326">Glycosidase</keyword>
<dbReference type="GO" id="GO:0004565">
    <property type="term" value="F:beta-galactosidase activity"/>
    <property type="evidence" value="ECO:0007669"/>
    <property type="project" value="UniProtKB-EC"/>
</dbReference>
<protein>
    <recommendedName>
        <fullName evidence="2">beta-galactosidase</fullName>
        <ecNumber evidence="2">3.2.1.23</ecNumber>
    </recommendedName>
</protein>
<reference evidence="6" key="1">
    <citation type="submission" date="2019-11" db="EMBL/GenBank/DDBJ databases">
        <title>Characterization of Clostridium perfringens isolates from swine manure treated agricultural soils.</title>
        <authorList>
            <person name="Wushke S.T."/>
        </authorList>
    </citation>
    <scope>NUCLEOTIDE SEQUENCE</scope>
    <source>
        <strain evidence="6">X15</strain>
    </source>
</reference>
<evidence type="ECO:0000313" key="7">
    <source>
        <dbReference type="Proteomes" id="UP001289066"/>
    </source>
</evidence>
<dbReference type="PANTHER" id="PTHR46323">
    <property type="entry name" value="BETA-GALACTOSIDASE"/>
    <property type="match status" value="1"/>
</dbReference>
<dbReference type="AlphaFoldDB" id="A0AAW9IZ24"/>
<dbReference type="Pfam" id="PF02836">
    <property type="entry name" value="Glyco_hydro_2_C"/>
    <property type="match status" value="1"/>
</dbReference>
<dbReference type="EMBL" id="WNVG01001518">
    <property type="protein sequence ID" value="MDZ5035325.1"/>
    <property type="molecule type" value="Genomic_DNA"/>
</dbReference>
<dbReference type="Proteomes" id="UP001289066">
    <property type="component" value="Unassembled WGS sequence"/>
</dbReference>
<keyword evidence="3" id="KW-0378">Hydrolase</keyword>
<name>A0AAW9IZ24_CLOPF</name>
<dbReference type="InterPro" id="IPR006103">
    <property type="entry name" value="Glyco_hydro_2_cat"/>
</dbReference>
<dbReference type="PROSITE" id="PS00608">
    <property type="entry name" value="GLYCOSYL_HYDROL_F2_2"/>
    <property type="match status" value="1"/>
</dbReference>
<comment type="catalytic activity">
    <reaction evidence="1">
        <text>Hydrolysis of terminal non-reducing beta-D-galactose residues in beta-D-galactosides.</text>
        <dbReference type="EC" id="3.2.1.23"/>
    </reaction>
</comment>
<dbReference type="InterPro" id="IPR006101">
    <property type="entry name" value="Glyco_hydro_2"/>
</dbReference>
<dbReference type="EC" id="3.2.1.23" evidence="2"/>
<dbReference type="PRINTS" id="PR00132">
    <property type="entry name" value="GLHYDRLASE2"/>
</dbReference>
<dbReference type="InterPro" id="IPR050347">
    <property type="entry name" value="Bact_Beta-galactosidase"/>
</dbReference>
<dbReference type="RefSeq" id="WP_322413635.1">
    <property type="nucleotide sequence ID" value="NZ_WNVG01001518.1"/>
</dbReference>
<sequence length="130" mass="14911">SHKGATEAGIPSAEAEWNNSVMDRTINMVERDKNHPSVVIWSLGNEATYKTYPMDENYPFYNSTQWILKRDPSRLRKYERDNRYTKGSPEKSIVDIYSSQYWSVSGVLGHVTKTANKAPYIQSEYAHAMG</sequence>
<dbReference type="Gene3D" id="3.20.20.80">
    <property type="entry name" value="Glycosidases"/>
    <property type="match status" value="1"/>
</dbReference>
<feature type="non-terminal residue" evidence="6">
    <location>
        <position position="1"/>
    </location>
</feature>
<dbReference type="GO" id="GO:0009341">
    <property type="term" value="C:beta-galactosidase complex"/>
    <property type="evidence" value="ECO:0007669"/>
    <property type="project" value="TreeGrafter"/>
</dbReference>
<evidence type="ECO:0000256" key="4">
    <source>
        <dbReference type="ARBA" id="ARBA00023295"/>
    </source>
</evidence>
<organism evidence="6 7">
    <name type="scientific">Clostridium perfringens</name>
    <dbReference type="NCBI Taxonomy" id="1502"/>
    <lineage>
        <taxon>Bacteria</taxon>
        <taxon>Bacillati</taxon>
        <taxon>Bacillota</taxon>
        <taxon>Clostridia</taxon>
        <taxon>Eubacteriales</taxon>
        <taxon>Clostridiaceae</taxon>
        <taxon>Clostridium</taxon>
    </lineage>
</organism>
<proteinExistence type="predicted"/>
<dbReference type="PANTHER" id="PTHR46323:SF2">
    <property type="entry name" value="BETA-GALACTOSIDASE"/>
    <property type="match status" value="1"/>
</dbReference>
<evidence type="ECO:0000256" key="1">
    <source>
        <dbReference type="ARBA" id="ARBA00001412"/>
    </source>
</evidence>
<feature type="domain" description="Glycoside hydrolase family 2 catalytic" evidence="5">
    <location>
        <begin position="9"/>
        <end position="130"/>
    </location>
</feature>
<evidence type="ECO:0000259" key="5">
    <source>
        <dbReference type="Pfam" id="PF02836"/>
    </source>
</evidence>
<comment type="caution">
    <text evidence="6">The sequence shown here is derived from an EMBL/GenBank/DDBJ whole genome shotgun (WGS) entry which is preliminary data.</text>
</comment>
<evidence type="ECO:0000256" key="3">
    <source>
        <dbReference type="ARBA" id="ARBA00022801"/>
    </source>
</evidence>
<dbReference type="InterPro" id="IPR017853">
    <property type="entry name" value="GH"/>
</dbReference>
<dbReference type="SUPFAM" id="SSF51445">
    <property type="entry name" value="(Trans)glycosidases"/>
    <property type="match status" value="1"/>
</dbReference>